<organism evidence="8 9">
    <name type="scientific">Methylophaga nitratireducenticrescens</name>
    <dbReference type="NCBI Taxonomy" id="754476"/>
    <lineage>
        <taxon>Bacteria</taxon>
        <taxon>Pseudomonadati</taxon>
        <taxon>Pseudomonadota</taxon>
        <taxon>Gammaproteobacteria</taxon>
        <taxon>Thiotrichales</taxon>
        <taxon>Piscirickettsiaceae</taxon>
        <taxon>Methylophaga</taxon>
    </lineage>
</organism>
<feature type="transmembrane region" description="Helical" evidence="7">
    <location>
        <begin position="117"/>
        <end position="134"/>
    </location>
</feature>
<protein>
    <submittedName>
        <fullName evidence="8">Ribonuclease BN</fullName>
    </submittedName>
</protein>
<dbReference type="eggNOG" id="COG1295">
    <property type="taxonomic scope" value="Bacteria"/>
</dbReference>
<dbReference type="PIRSF" id="PIRSF035875">
    <property type="entry name" value="RNase_BN"/>
    <property type="match status" value="1"/>
</dbReference>
<dbReference type="AlphaFoldDB" id="I1XEY7"/>
<name>I1XEY7_METNJ</name>
<evidence type="ECO:0000256" key="7">
    <source>
        <dbReference type="SAM" id="Phobius"/>
    </source>
</evidence>
<dbReference type="PANTHER" id="PTHR30213:SF0">
    <property type="entry name" value="UPF0761 MEMBRANE PROTEIN YIHY"/>
    <property type="match status" value="1"/>
</dbReference>
<dbReference type="STRING" id="754476.Q7A_95"/>
<evidence type="ECO:0000256" key="4">
    <source>
        <dbReference type="ARBA" id="ARBA00022989"/>
    </source>
</evidence>
<keyword evidence="2" id="KW-1003">Cell membrane</keyword>
<evidence type="ECO:0000256" key="2">
    <source>
        <dbReference type="ARBA" id="ARBA00022475"/>
    </source>
</evidence>
<keyword evidence="9" id="KW-1185">Reference proteome</keyword>
<feature type="transmembrane region" description="Helical" evidence="7">
    <location>
        <begin position="50"/>
        <end position="79"/>
    </location>
</feature>
<sequence length="335" mass="37571">MPKDDITPHPAQTSSDDKRGRQASKPPEINWRGWWDIGRRVISNVNRHDISLLAAGVALFMMLSIFPALNVAVSLFALFSSPENIISQVEPFRQLLLEQAFEIFTEQLTELTDTGGAAFNLTLVVSLLVWLWVARKGAMAVIKACNIIYKEQEKRPFWNLLLVSLLFTVVGIFSFVVLALLAILVPIVLGFIPLGETLETLLRTLRWPILAMIFILLLECLYRFAPNRKNAKWRWVSVGAVVATLLWLLASFGFTVYVQNFSNYNETYGAIGSVIVLIFWFYISAFVVLLGAEINAEMEHQTEVDSTVGEDKPMGERGAYVADTAGAEPLEDKQQ</sequence>
<evidence type="ECO:0000256" key="5">
    <source>
        <dbReference type="ARBA" id="ARBA00023136"/>
    </source>
</evidence>
<dbReference type="PANTHER" id="PTHR30213">
    <property type="entry name" value="INNER MEMBRANE PROTEIN YHJD"/>
    <property type="match status" value="1"/>
</dbReference>
<dbReference type="GO" id="GO:0005886">
    <property type="term" value="C:plasma membrane"/>
    <property type="evidence" value="ECO:0007669"/>
    <property type="project" value="UniProtKB-SubCell"/>
</dbReference>
<feature type="region of interest" description="Disordered" evidence="6">
    <location>
        <begin position="1"/>
        <end position="27"/>
    </location>
</feature>
<dbReference type="PATRIC" id="fig|754476.3.peg.94"/>
<dbReference type="Proteomes" id="UP000009144">
    <property type="component" value="Chromosome"/>
</dbReference>
<reference evidence="8 9" key="2">
    <citation type="journal article" date="2013" name="Int. J. Syst. Evol. Microbiol.">
        <title>Methylophaga nitratireducenticrescens sp. nov. and Methylophaga frappieri sp. nov., isolated from the biofilm of the methanol-fed denitrification system treating the seawater at the Montreal Biodome.</title>
        <authorList>
            <person name="Villeneuve C."/>
            <person name="Martineau C."/>
            <person name="Mauffrey F."/>
            <person name="Villemur R."/>
        </authorList>
    </citation>
    <scope>NUCLEOTIDE SEQUENCE [LARGE SCALE GENOMIC DNA]</scope>
    <source>
        <strain evidence="8 9">JAM1</strain>
    </source>
</reference>
<evidence type="ECO:0000256" key="1">
    <source>
        <dbReference type="ARBA" id="ARBA00004651"/>
    </source>
</evidence>
<proteinExistence type="predicted"/>
<keyword evidence="3 7" id="KW-0812">Transmembrane</keyword>
<accession>I1XEY7</accession>
<dbReference type="RefSeq" id="WP_014705332.1">
    <property type="nucleotide sequence ID" value="NC_017857.3"/>
</dbReference>
<reference evidence="8 9" key="1">
    <citation type="journal article" date="2012" name="J. Bacteriol.">
        <title>Complete genome sequences of Methylophaga sp. strain JAM1 and Methylophaga sp. strain JAM7.</title>
        <authorList>
            <person name="Villeneuve C."/>
            <person name="Martineau C."/>
            <person name="Mauffrey F."/>
            <person name="Villemur R."/>
        </authorList>
    </citation>
    <scope>NUCLEOTIDE SEQUENCE [LARGE SCALE GENOMIC DNA]</scope>
    <source>
        <strain evidence="8 9">JAM1</strain>
    </source>
</reference>
<dbReference type="EMBL" id="CP003390">
    <property type="protein sequence ID" value="AFI82956.1"/>
    <property type="molecule type" value="Genomic_DNA"/>
</dbReference>
<comment type="subcellular location">
    <subcellularLocation>
        <location evidence="1">Cell membrane</location>
        <topology evidence="1">Multi-pass membrane protein</topology>
    </subcellularLocation>
</comment>
<dbReference type="OrthoDB" id="9781030at2"/>
<evidence type="ECO:0000313" key="8">
    <source>
        <dbReference type="EMBL" id="AFI82956.1"/>
    </source>
</evidence>
<feature type="transmembrane region" description="Helical" evidence="7">
    <location>
        <begin position="236"/>
        <end position="258"/>
    </location>
</feature>
<feature type="transmembrane region" description="Helical" evidence="7">
    <location>
        <begin position="160"/>
        <end position="193"/>
    </location>
</feature>
<feature type="transmembrane region" description="Helical" evidence="7">
    <location>
        <begin position="270"/>
        <end position="292"/>
    </location>
</feature>
<dbReference type="HOGENOM" id="CLU_045539_0_0_6"/>
<keyword evidence="4 7" id="KW-1133">Transmembrane helix</keyword>
<dbReference type="Pfam" id="PF03631">
    <property type="entry name" value="Virul_fac_BrkB"/>
    <property type="match status" value="1"/>
</dbReference>
<dbReference type="InterPro" id="IPR017039">
    <property type="entry name" value="Virul_fac_BrkB"/>
</dbReference>
<keyword evidence="5 7" id="KW-0472">Membrane</keyword>
<dbReference type="NCBIfam" id="TIGR00765">
    <property type="entry name" value="yihY_not_rbn"/>
    <property type="match status" value="1"/>
</dbReference>
<feature type="transmembrane region" description="Helical" evidence="7">
    <location>
        <begin position="205"/>
        <end position="224"/>
    </location>
</feature>
<gene>
    <name evidence="8" type="ordered locus">Q7A_95</name>
</gene>
<evidence type="ECO:0000313" key="9">
    <source>
        <dbReference type="Proteomes" id="UP000009144"/>
    </source>
</evidence>
<evidence type="ECO:0000256" key="6">
    <source>
        <dbReference type="SAM" id="MobiDB-lite"/>
    </source>
</evidence>
<evidence type="ECO:0000256" key="3">
    <source>
        <dbReference type="ARBA" id="ARBA00022692"/>
    </source>
</evidence>
<dbReference type="KEGG" id="mej:Q7A_95"/>